<dbReference type="STRING" id="1346286.SAMN05444362_10121"/>
<gene>
    <name evidence="1" type="ORF">SAMN05444362_10121</name>
</gene>
<sequence length="126" mass="14442">MTLQQEAQQIQDCLDIECSENPEEVLERIRAIMPYISRTAFMLAEAKKALRRKKASEISNTIINIAKEQCLSAKVQNTLIDSIAEEEAYLVDWLDRLNAAATHQVDALRSILSYEREQLRINKTGY</sequence>
<dbReference type="Proteomes" id="UP000184480">
    <property type="component" value="Unassembled WGS sequence"/>
</dbReference>
<proteinExistence type="predicted"/>
<dbReference type="AlphaFoldDB" id="A0A1M4SCC4"/>
<keyword evidence="2" id="KW-1185">Reference proteome</keyword>
<protein>
    <submittedName>
        <fullName evidence="1">Uncharacterized protein</fullName>
    </submittedName>
</protein>
<accession>A0A1M4SCC4</accession>
<reference evidence="2" key="1">
    <citation type="submission" date="2016-11" db="EMBL/GenBank/DDBJ databases">
        <authorList>
            <person name="Varghese N."/>
            <person name="Submissions S."/>
        </authorList>
    </citation>
    <scope>NUCLEOTIDE SEQUENCE [LARGE SCALE GENOMIC DNA]</scope>
    <source>
        <strain evidence="2">DSM 27370</strain>
    </source>
</reference>
<dbReference type="OrthoDB" id="1003898at2"/>
<organism evidence="1 2">
    <name type="scientific">Dysgonomonas macrotermitis</name>
    <dbReference type="NCBI Taxonomy" id="1346286"/>
    <lineage>
        <taxon>Bacteria</taxon>
        <taxon>Pseudomonadati</taxon>
        <taxon>Bacteroidota</taxon>
        <taxon>Bacteroidia</taxon>
        <taxon>Bacteroidales</taxon>
        <taxon>Dysgonomonadaceae</taxon>
        <taxon>Dysgonomonas</taxon>
    </lineage>
</organism>
<evidence type="ECO:0000313" key="2">
    <source>
        <dbReference type="Proteomes" id="UP000184480"/>
    </source>
</evidence>
<evidence type="ECO:0000313" key="1">
    <source>
        <dbReference type="EMBL" id="SHE29903.1"/>
    </source>
</evidence>
<name>A0A1M4SCC4_9BACT</name>
<dbReference type="EMBL" id="FQUC01000001">
    <property type="protein sequence ID" value="SHE29903.1"/>
    <property type="molecule type" value="Genomic_DNA"/>
</dbReference>
<dbReference type="RefSeq" id="WP_062175154.1">
    <property type="nucleotide sequence ID" value="NZ_BBXL01000001.1"/>
</dbReference>